<dbReference type="AlphaFoldDB" id="A0A6A8DDF7"/>
<keyword evidence="3 6" id="KW-0731">Sigma factor</keyword>
<dbReference type="InterPro" id="IPR039425">
    <property type="entry name" value="RNA_pol_sigma-70-like"/>
</dbReference>
<dbReference type="InterPro" id="IPR013249">
    <property type="entry name" value="RNA_pol_sigma70_r4_t2"/>
</dbReference>
<evidence type="ECO:0000256" key="1">
    <source>
        <dbReference type="ARBA" id="ARBA00010641"/>
    </source>
</evidence>
<reference evidence="9" key="1">
    <citation type="submission" date="2019-11" db="EMBL/GenBank/DDBJ databases">
        <authorList>
            <person name="Li J."/>
        </authorList>
    </citation>
    <scope>NUCLEOTIDE SEQUENCE</scope>
    <source>
        <strain evidence="9">B6B</strain>
    </source>
</reference>
<dbReference type="InterPro" id="IPR014284">
    <property type="entry name" value="RNA_pol_sigma-70_dom"/>
</dbReference>
<proteinExistence type="inferred from homology"/>
<dbReference type="OrthoDB" id="9794508at2"/>
<evidence type="ECO:0000256" key="2">
    <source>
        <dbReference type="ARBA" id="ARBA00023015"/>
    </source>
</evidence>
<dbReference type="Gene3D" id="1.10.10.10">
    <property type="entry name" value="Winged helix-like DNA-binding domain superfamily/Winged helix DNA-binding domain"/>
    <property type="match status" value="1"/>
</dbReference>
<dbReference type="InterPro" id="IPR007627">
    <property type="entry name" value="RNA_pol_sigma70_r2"/>
</dbReference>
<dbReference type="Gene3D" id="1.10.1740.10">
    <property type="match status" value="1"/>
</dbReference>
<comment type="similarity">
    <text evidence="1 6">Belongs to the sigma-70 factor family. ECF subfamily.</text>
</comment>
<dbReference type="Pfam" id="PF04542">
    <property type="entry name" value="Sigma70_r2"/>
    <property type="match status" value="1"/>
</dbReference>
<dbReference type="CDD" id="cd06171">
    <property type="entry name" value="Sigma70_r4"/>
    <property type="match status" value="1"/>
</dbReference>
<dbReference type="GO" id="GO:0016987">
    <property type="term" value="F:sigma factor activity"/>
    <property type="evidence" value="ECO:0007669"/>
    <property type="project" value="UniProtKB-KW"/>
</dbReference>
<dbReference type="PANTHER" id="PTHR43133:SF60">
    <property type="entry name" value="RNA POLYMERASE SIGMA FACTOR SIGV"/>
    <property type="match status" value="1"/>
</dbReference>
<evidence type="ECO:0000259" key="8">
    <source>
        <dbReference type="Pfam" id="PF08281"/>
    </source>
</evidence>
<accession>A0A6A8DDF7</accession>
<protein>
    <recommendedName>
        <fullName evidence="6">RNA polymerase sigma factor</fullName>
    </recommendedName>
</protein>
<keyword evidence="10" id="KW-1185">Reference proteome</keyword>
<keyword evidence="5 6" id="KW-0804">Transcription</keyword>
<evidence type="ECO:0000259" key="7">
    <source>
        <dbReference type="Pfam" id="PF04542"/>
    </source>
</evidence>
<dbReference type="RefSeq" id="WP_153735423.1">
    <property type="nucleotide sequence ID" value="NZ_WJNG01000002.1"/>
</dbReference>
<keyword evidence="2 6" id="KW-0805">Transcription regulation</keyword>
<evidence type="ECO:0000313" key="9">
    <source>
        <dbReference type="EMBL" id="MRH41801.1"/>
    </source>
</evidence>
<dbReference type="InterPro" id="IPR000838">
    <property type="entry name" value="RNA_pol_sigma70_ECF_CS"/>
</dbReference>
<keyword evidence="4 6" id="KW-0238">DNA-binding</keyword>
<name>A0A6A8DDF7_9BACI</name>
<evidence type="ECO:0000256" key="6">
    <source>
        <dbReference type="RuleBase" id="RU000716"/>
    </source>
</evidence>
<dbReference type="PROSITE" id="PS01063">
    <property type="entry name" value="SIGMA70_ECF"/>
    <property type="match status" value="1"/>
</dbReference>
<sequence>MNYLDFPNDLTENNLEILQSDPTRVIEMIMDQYGEEIKRLVFTYVKNTADADDVTQEVFLTVYRKLHTFQGKSSIRSWIYSIAINKSKDYLRSWKVRNDKLRDKLINFNQVARTTETVEDSFEQSVSNELLERVLSLPVKYREVIILFYFKDLTVVEIGNSLELKQTTVRTRLNRGRDRLKNLLDLAERGENIG</sequence>
<gene>
    <name evidence="9" type="ORF">GH741_03835</name>
</gene>
<dbReference type="GO" id="GO:0006352">
    <property type="term" value="P:DNA-templated transcription initiation"/>
    <property type="evidence" value="ECO:0007669"/>
    <property type="project" value="InterPro"/>
</dbReference>
<dbReference type="GO" id="GO:0003677">
    <property type="term" value="F:DNA binding"/>
    <property type="evidence" value="ECO:0007669"/>
    <property type="project" value="UniProtKB-KW"/>
</dbReference>
<evidence type="ECO:0000256" key="3">
    <source>
        <dbReference type="ARBA" id="ARBA00023082"/>
    </source>
</evidence>
<dbReference type="Proteomes" id="UP000799092">
    <property type="component" value="Unassembled WGS sequence"/>
</dbReference>
<feature type="domain" description="RNA polymerase sigma-70 region 2" evidence="7">
    <location>
        <begin position="30"/>
        <end position="93"/>
    </location>
</feature>
<organism evidence="9 10">
    <name type="scientific">Aquibacillus halophilus</name>
    <dbReference type="NCBI Taxonomy" id="930132"/>
    <lineage>
        <taxon>Bacteria</taxon>
        <taxon>Bacillati</taxon>
        <taxon>Bacillota</taxon>
        <taxon>Bacilli</taxon>
        <taxon>Bacillales</taxon>
        <taxon>Bacillaceae</taxon>
        <taxon>Aquibacillus</taxon>
    </lineage>
</organism>
<evidence type="ECO:0000313" key="10">
    <source>
        <dbReference type="Proteomes" id="UP000799092"/>
    </source>
</evidence>
<feature type="domain" description="RNA polymerase sigma factor 70 region 4 type 2" evidence="8">
    <location>
        <begin position="128"/>
        <end position="180"/>
    </location>
</feature>
<dbReference type="Pfam" id="PF08281">
    <property type="entry name" value="Sigma70_r4_2"/>
    <property type="match status" value="1"/>
</dbReference>
<dbReference type="InterPro" id="IPR013325">
    <property type="entry name" value="RNA_pol_sigma_r2"/>
</dbReference>
<dbReference type="GO" id="GO:0006950">
    <property type="term" value="P:response to stress"/>
    <property type="evidence" value="ECO:0007669"/>
    <property type="project" value="UniProtKB-ARBA"/>
</dbReference>
<dbReference type="PANTHER" id="PTHR43133">
    <property type="entry name" value="RNA POLYMERASE ECF-TYPE SIGMA FACTO"/>
    <property type="match status" value="1"/>
</dbReference>
<dbReference type="SUPFAM" id="SSF88946">
    <property type="entry name" value="Sigma2 domain of RNA polymerase sigma factors"/>
    <property type="match status" value="1"/>
</dbReference>
<dbReference type="NCBIfam" id="TIGR02937">
    <property type="entry name" value="sigma70-ECF"/>
    <property type="match status" value="1"/>
</dbReference>
<evidence type="ECO:0000256" key="4">
    <source>
        <dbReference type="ARBA" id="ARBA00023125"/>
    </source>
</evidence>
<dbReference type="InterPro" id="IPR013324">
    <property type="entry name" value="RNA_pol_sigma_r3/r4-like"/>
</dbReference>
<dbReference type="EMBL" id="WJNG01000002">
    <property type="protein sequence ID" value="MRH41801.1"/>
    <property type="molecule type" value="Genomic_DNA"/>
</dbReference>
<dbReference type="SUPFAM" id="SSF88659">
    <property type="entry name" value="Sigma3 and sigma4 domains of RNA polymerase sigma factors"/>
    <property type="match status" value="1"/>
</dbReference>
<evidence type="ECO:0000256" key="5">
    <source>
        <dbReference type="ARBA" id="ARBA00023163"/>
    </source>
</evidence>
<comment type="caution">
    <text evidence="9">The sequence shown here is derived from an EMBL/GenBank/DDBJ whole genome shotgun (WGS) entry which is preliminary data.</text>
</comment>
<dbReference type="InterPro" id="IPR036388">
    <property type="entry name" value="WH-like_DNA-bd_sf"/>
</dbReference>